<evidence type="ECO:0000259" key="1">
    <source>
        <dbReference type="Pfam" id="PF04167"/>
    </source>
</evidence>
<dbReference type="Proteomes" id="UP000050833">
    <property type="component" value="Unassembled WGS sequence"/>
</dbReference>
<sequence length="158" mass="18480">MDKIQLFRRRYIPDEIKELKDDIVLSVTDDMILTKWNVLKPRKDIARGVSAYFIDKGIKVSKVYDSEDNLVYWYCDIVETVHEKDSQKYVFNDLLIDVLVYPDGFVKVVDIDEFADIMDEKRLDNTVIAKALRSADALLKVIYAGQFERYTKIIDDAE</sequence>
<organism evidence="2 3">
    <name type="scientific">Butyribacter intestini</name>
    <dbReference type="NCBI Taxonomy" id="1703332"/>
    <lineage>
        <taxon>Bacteria</taxon>
        <taxon>Bacillati</taxon>
        <taxon>Bacillota</taxon>
        <taxon>Clostridia</taxon>
        <taxon>Lachnospirales</taxon>
        <taxon>Lachnospiraceae</taxon>
        <taxon>Butyribacter</taxon>
    </lineage>
</organism>
<feature type="domain" description="DUF402" evidence="1">
    <location>
        <begin position="8"/>
        <end position="147"/>
    </location>
</feature>
<reference evidence="2 3" key="1">
    <citation type="submission" date="2015-10" db="EMBL/GenBank/DDBJ databases">
        <title>Butyribacter intestini gen. nov., sp. nov., a butyric acid-producing bacterium of the family Lachnospiraceae isolated from the human faeces.</title>
        <authorList>
            <person name="Zou Y."/>
            <person name="Xue W."/>
            <person name="Luo G."/>
            <person name="Lv M."/>
        </authorList>
    </citation>
    <scope>NUCLEOTIDE SEQUENCE [LARGE SCALE GENOMIC DNA]</scope>
    <source>
        <strain evidence="2 3">TF01-11</strain>
    </source>
</reference>
<dbReference type="Gene3D" id="2.40.380.10">
    <property type="entry name" value="FomD-like"/>
    <property type="match status" value="1"/>
</dbReference>
<evidence type="ECO:0000313" key="2">
    <source>
        <dbReference type="EMBL" id="KQC84048.1"/>
    </source>
</evidence>
<dbReference type="SUPFAM" id="SSF159234">
    <property type="entry name" value="FomD-like"/>
    <property type="match status" value="1"/>
</dbReference>
<dbReference type="InterPro" id="IPR007295">
    <property type="entry name" value="DUF402"/>
</dbReference>
<dbReference type="Pfam" id="PF04167">
    <property type="entry name" value="DUF402"/>
    <property type="match status" value="1"/>
</dbReference>
<proteinExistence type="predicted"/>
<dbReference type="RefSeq" id="WP_022013253.1">
    <property type="nucleotide sequence ID" value="NZ_DBGBRS010000032.1"/>
</dbReference>
<name>A0AAW3JPQ2_9FIRM</name>
<dbReference type="EMBL" id="LLKB01000008">
    <property type="protein sequence ID" value="KQC84048.1"/>
    <property type="molecule type" value="Genomic_DNA"/>
</dbReference>
<dbReference type="InterPro" id="IPR035930">
    <property type="entry name" value="FomD-like_sf"/>
</dbReference>
<keyword evidence="3" id="KW-1185">Reference proteome</keyword>
<dbReference type="AlphaFoldDB" id="A0AAW3JPQ2"/>
<comment type="caution">
    <text evidence="2">The sequence shown here is derived from an EMBL/GenBank/DDBJ whole genome shotgun (WGS) entry which is preliminary data.</text>
</comment>
<accession>A0AAW3JPQ2</accession>
<protein>
    <recommendedName>
        <fullName evidence="1">DUF402 domain-containing protein</fullName>
    </recommendedName>
</protein>
<gene>
    <name evidence="2" type="ORF">APZ18_15280</name>
</gene>
<evidence type="ECO:0000313" key="3">
    <source>
        <dbReference type="Proteomes" id="UP000050833"/>
    </source>
</evidence>